<evidence type="ECO:0000256" key="3">
    <source>
        <dbReference type="ARBA" id="ARBA00022840"/>
    </source>
</evidence>
<keyword evidence="1" id="KW-0547">Nucleotide-binding</keyword>
<name>A0A2M8QCF9_9CHLR</name>
<dbReference type="GO" id="GO:0005524">
    <property type="term" value="F:ATP binding"/>
    <property type="evidence" value="ECO:0007669"/>
    <property type="project" value="UniProtKB-KW"/>
</dbReference>
<dbReference type="NCBIfam" id="TIGR00724">
    <property type="entry name" value="urea_amlyse_rel"/>
    <property type="match status" value="1"/>
</dbReference>
<dbReference type="InterPro" id="IPR003778">
    <property type="entry name" value="CT_A_B"/>
</dbReference>
<dbReference type="Gene3D" id="2.40.100.10">
    <property type="entry name" value="Cyclophilin-like"/>
    <property type="match status" value="1"/>
</dbReference>
<evidence type="ECO:0000259" key="4">
    <source>
        <dbReference type="SMART" id="SM00797"/>
    </source>
</evidence>
<dbReference type="PANTHER" id="PTHR43309:SF3">
    <property type="entry name" value="5-OXOPROLINASE SUBUNIT C"/>
    <property type="match status" value="1"/>
</dbReference>
<protein>
    <recommendedName>
        <fullName evidence="4">Carboxyltransferase domain-containing protein</fullName>
    </recommendedName>
</protein>
<evidence type="ECO:0000313" key="5">
    <source>
        <dbReference type="EMBL" id="PJF47470.1"/>
    </source>
</evidence>
<evidence type="ECO:0000256" key="1">
    <source>
        <dbReference type="ARBA" id="ARBA00022741"/>
    </source>
</evidence>
<accession>A0A2M8QCF9</accession>
<dbReference type="Pfam" id="PF02626">
    <property type="entry name" value="CT_A_B"/>
    <property type="match status" value="1"/>
</dbReference>
<reference evidence="5 6" key="1">
    <citation type="submission" date="2017-11" db="EMBL/GenBank/DDBJ databases">
        <title>Evolution of Phototrophy in the Chloroflexi Phylum Driven by Horizontal Gene Transfer.</title>
        <authorList>
            <person name="Ward L.M."/>
            <person name="Hemp J."/>
            <person name="Shih P.M."/>
            <person name="Mcglynn S.E."/>
            <person name="Fischer W."/>
        </authorList>
    </citation>
    <scope>NUCLEOTIDE SEQUENCE [LARGE SCALE GENOMIC DNA]</scope>
    <source>
        <strain evidence="5">JP3_7</strain>
    </source>
</reference>
<dbReference type="SUPFAM" id="SSF50891">
    <property type="entry name" value="Cyclophilin-like"/>
    <property type="match status" value="1"/>
</dbReference>
<dbReference type="PANTHER" id="PTHR43309">
    <property type="entry name" value="5-OXOPROLINASE SUBUNIT C"/>
    <property type="match status" value="1"/>
</dbReference>
<evidence type="ECO:0000256" key="2">
    <source>
        <dbReference type="ARBA" id="ARBA00022801"/>
    </source>
</evidence>
<keyword evidence="3" id="KW-0067">ATP-binding</keyword>
<dbReference type="SMART" id="SM00797">
    <property type="entry name" value="AHS2"/>
    <property type="match status" value="1"/>
</dbReference>
<dbReference type="GO" id="GO:0016787">
    <property type="term" value="F:hydrolase activity"/>
    <property type="evidence" value="ECO:0007669"/>
    <property type="project" value="UniProtKB-KW"/>
</dbReference>
<dbReference type="Proteomes" id="UP000230790">
    <property type="component" value="Unassembled WGS sequence"/>
</dbReference>
<feature type="domain" description="Carboxyltransferase" evidence="4">
    <location>
        <begin position="23"/>
        <end position="302"/>
    </location>
</feature>
<dbReference type="EMBL" id="PGTN01000047">
    <property type="protein sequence ID" value="PJF47470.1"/>
    <property type="molecule type" value="Genomic_DNA"/>
</dbReference>
<dbReference type="InterPro" id="IPR029000">
    <property type="entry name" value="Cyclophilin-like_dom_sf"/>
</dbReference>
<gene>
    <name evidence="5" type="ORF">CUN48_08430</name>
</gene>
<keyword evidence="2" id="KW-0378">Hydrolase</keyword>
<organism evidence="5 6">
    <name type="scientific">Candidatus Thermofonsia Clade 3 bacterium</name>
    <dbReference type="NCBI Taxonomy" id="2364212"/>
    <lineage>
        <taxon>Bacteria</taxon>
        <taxon>Bacillati</taxon>
        <taxon>Chloroflexota</taxon>
        <taxon>Candidatus Thermofontia</taxon>
        <taxon>Candidatus Thermofonsia Clade 3</taxon>
    </lineage>
</organism>
<dbReference type="AlphaFoldDB" id="A0A2M8QCF9"/>
<comment type="caution">
    <text evidence="5">The sequence shown here is derived from an EMBL/GenBank/DDBJ whole genome shotgun (WGS) entry which is preliminary data.</text>
</comment>
<dbReference type="InterPro" id="IPR052708">
    <property type="entry name" value="PxpC"/>
</dbReference>
<sequence>MLRVIAPGALCAIQDLGRPGYQHFGVPIGGAMDRVACIIANRLVGNPPTAACLEITAGGAAFEVLAPCVIAVTGGDLGATLDNRLLPTWVSALVRPGQRIAFEERRQGARAYLALAGGVDAPLALGSRSTYLPGRSGGLGRRALQMGDVIRPASSAFDLARLAGRLWPAPVDYAPLIRILPVHTSPGQPDLTGLDHLTALPWRVGVMSNRIGLRLEGARLSSAQAGDLPSFGIFPGVIQLPPDGRPILLMADAQPTGGYPVIAVAIQADLHRAAQLMPGDDVRFAWTTHAEAIAAWRALNALLDSPIDVDEGIALAATTQG</sequence>
<proteinExistence type="predicted"/>
<evidence type="ECO:0000313" key="6">
    <source>
        <dbReference type="Proteomes" id="UP000230790"/>
    </source>
</evidence>